<proteinExistence type="predicted"/>
<evidence type="ECO:0000313" key="1">
    <source>
        <dbReference type="EMBL" id="KAE9391431.1"/>
    </source>
</evidence>
<accession>A0A6A4H055</accession>
<sequence>MKNQDVLCAEKYTQIHLVLDRIGHYTLSNAMVFPQQDSVTQGGLAEMLRVDRKQFDSQMNWATTNMISLPYRAGHDMVDVLDGNIFAILSHLQKGNDSTDDQFKIADQIKLSSKVTTSLTNESKPKDSRIGLASLSACISSLKTPKHTAFAAGKFSFKDTLYLPIHHTDSALQDPDISSAVLLPPSISVPSGKHDMPPISVKFTIKSGSNNIPEDQHANVQNLNYDKHLVFIDNPCGVSNHLGVDYGVFPKAVSSVWQSLFAFGLVSKMIFEVIAGWQDIH</sequence>
<protein>
    <submittedName>
        <fullName evidence="1">Uncharacterized protein</fullName>
    </submittedName>
</protein>
<reference evidence="1" key="1">
    <citation type="journal article" date="2019" name="Environ. Microbiol.">
        <title>Fungal ecological strategies reflected in gene transcription - a case study of two litter decomposers.</title>
        <authorList>
            <person name="Barbi F."/>
            <person name="Kohler A."/>
            <person name="Barry K."/>
            <person name="Baskaran P."/>
            <person name="Daum C."/>
            <person name="Fauchery L."/>
            <person name="Ihrmark K."/>
            <person name="Kuo A."/>
            <person name="LaButti K."/>
            <person name="Lipzen A."/>
            <person name="Morin E."/>
            <person name="Grigoriev I.V."/>
            <person name="Henrissat B."/>
            <person name="Lindahl B."/>
            <person name="Martin F."/>
        </authorList>
    </citation>
    <scope>NUCLEOTIDE SEQUENCE</scope>
    <source>
        <strain evidence="1">JB14</strain>
    </source>
</reference>
<dbReference type="AlphaFoldDB" id="A0A6A4H055"/>
<gene>
    <name evidence="1" type="ORF">BT96DRAFT_945369</name>
</gene>
<dbReference type="Proteomes" id="UP000799118">
    <property type="component" value="Unassembled WGS sequence"/>
</dbReference>
<keyword evidence="2" id="KW-1185">Reference proteome</keyword>
<dbReference type="EMBL" id="ML769624">
    <property type="protein sequence ID" value="KAE9391431.1"/>
    <property type="molecule type" value="Genomic_DNA"/>
</dbReference>
<organism evidence="1 2">
    <name type="scientific">Gymnopus androsaceus JB14</name>
    <dbReference type="NCBI Taxonomy" id="1447944"/>
    <lineage>
        <taxon>Eukaryota</taxon>
        <taxon>Fungi</taxon>
        <taxon>Dikarya</taxon>
        <taxon>Basidiomycota</taxon>
        <taxon>Agaricomycotina</taxon>
        <taxon>Agaricomycetes</taxon>
        <taxon>Agaricomycetidae</taxon>
        <taxon>Agaricales</taxon>
        <taxon>Marasmiineae</taxon>
        <taxon>Omphalotaceae</taxon>
        <taxon>Gymnopus</taxon>
    </lineage>
</organism>
<evidence type="ECO:0000313" key="2">
    <source>
        <dbReference type="Proteomes" id="UP000799118"/>
    </source>
</evidence>
<name>A0A6A4H055_9AGAR</name>